<feature type="domain" description="Thioredoxin" evidence="3">
    <location>
        <begin position="14"/>
        <end position="139"/>
    </location>
</feature>
<accession>A0A4V3DCT4</accession>
<evidence type="ECO:0000256" key="1">
    <source>
        <dbReference type="ARBA" id="ARBA00022729"/>
    </source>
</evidence>
<dbReference type="SUPFAM" id="SSF52833">
    <property type="entry name" value="Thioredoxin-like"/>
    <property type="match status" value="1"/>
</dbReference>
<evidence type="ECO:0000259" key="3">
    <source>
        <dbReference type="PROSITE" id="PS51352"/>
    </source>
</evidence>
<keyword evidence="2" id="KW-0676">Redox-active center</keyword>
<dbReference type="PROSITE" id="PS00194">
    <property type="entry name" value="THIOREDOXIN_1"/>
    <property type="match status" value="1"/>
</dbReference>
<dbReference type="InterPro" id="IPR051099">
    <property type="entry name" value="AGR/TXD"/>
</dbReference>
<dbReference type="EMBL" id="SNYV01000019">
    <property type="protein sequence ID" value="TDQ73453.1"/>
    <property type="molecule type" value="Genomic_DNA"/>
</dbReference>
<dbReference type="InterPro" id="IPR013766">
    <property type="entry name" value="Thioredoxin_domain"/>
</dbReference>
<dbReference type="RefSeq" id="WP_133586630.1">
    <property type="nucleotide sequence ID" value="NZ_SNYV01000019.1"/>
</dbReference>
<name>A0A4V3DCT4_9SPHI</name>
<organism evidence="4 5">
    <name type="scientific">Sphingobacterium yanglingense</name>
    <dbReference type="NCBI Taxonomy" id="1437280"/>
    <lineage>
        <taxon>Bacteria</taxon>
        <taxon>Pseudomonadati</taxon>
        <taxon>Bacteroidota</taxon>
        <taxon>Sphingobacteriia</taxon>
        <taxon>Sphingobacteriales</taxon>
        <taxon>Sphingobacteriaceae</taxon>
        <taxon>Sphingobacterium</taxon>
    </lineage>
</organism>
<dbReference type="CDD" id="cd02947">
    <property type="entry name" value="TRX_family"/>
    <property type="match status" value="1"/>
</dbReference>
<dbReference type="InterPro" id="IPR036249">
    <property type="entry name" value="Thioredoxin-like_sf"/>
</dbReference>
<reference evidence="4 5" key="1">
    <citation type="submission" date="2019-03" db="EMBL/GenBank/DDBJ databases">
        <title>Genomic Encyclopedia of Archaeal and Bacterial Type Strains, Phase II (KMG-II): from individual species to whole genera.</title>
        <authorList>
            <person name="Goeker M."/>
        </authorList>
    </citation>
    <scope>NUCLEOTIDE SEQUENCE [LARGE SCALE GENOMIC DNA]</scope>
    <source>
        <strain evidence="4 5">DSM 28353</strain>
    </source>
</reference>
<proteinExistence type="predicted"/>
<dbReference type="PANTHER" id="PTHR15337">
    <property type="entry name" value="ANTERIOR GRADIENT PROTEIN-RELATED"/>
    <property type="match status" value="1"/>
</dbReference>
<dbReference type="InterPro" id="IPR017937">
    <property type="entry name" value="Thioredoxin_CS"/>
</dbReference>
<evidence type="ECO:0000313" key="5">
    <source>
        <dbReference type="Proteomes" id="UP000295292"/>
    </source>
</evidence>
<evidence type="ECO:0000313" key="4">
    <source>
        <dbReference type="EMBL" id="TDQ73453.1"/>
    </source>
</evidence>
<dbReference type="InterPro" id="IPR012336">
    <property type="entry name" value="Thioredoxin-like_fold"/>
</dbReference>
<gene>
    <name evidence="4" type="ORF">CLV99_4505</name>
</gene>
<keyword evidence="5" id="KW-1185">Reference proteome</keyword>
<keyword evidence="1" id="KW-0732">Signal</keyword>
<protein>
    <submittedName>
        <fullName evidence="4">Thioredoxin-like protein</fullName>
    </submittedName>
</protein>
<dbReference type="OrthoDB" id="120730at2"/>
<evidence type="ECO:0000256" key="2">
    <source>
        <dbReference type="ARBA" id="ARBA00023284"/>
    </source>
</evidence>
<sequence length="407" mass="46930">MIYLKRIILSIGLIFIGHLGWSQGIVFNTNLEESLQEAKKQNKLIFVDFYTSWCGPCKALSANVFPDKAVGDFYNNNFISVKIQCDDTGYGVALGKKYKIAAYPTLMFLDANGDIVHSAAGAPDVQGLIELGKIASDPKKNQLSLKKEWESGNREEGFTYKYFESLIRAYQNDKASADFQEYFATLSKEQKANKSTFDLMQIVKEPPFSNTFDYLEQHKEDYYQTVGKGRVDSTIAKSYLWYLKNLQYSGIMNKDLTEFNTKLEQFKAKNYPYYEEYVAFYDVFDFKDSDNKSDAEIFMKKGTSFLQKYGLNNDDYTISLTMMLANLIWGKDRGVAGIEWMETLVQRNPDVRYLDSYFHILFRNLRWDQALEVAKKIKEDKLKNNLSTKDIDQKIQSVADARLKYGG</sequence>
<dbReference type="PANTHER" id="PTHR15337:SF11">
    <property type="entry name" value="THIOREDOXIN DOMAIN-CONTAINING PROTEIN"/>
    <property type="match status" value="1"/>
</dbReference>
<dbReference type="PROSITE" id="PS51352">
    <property type="entry name" value="THIOREDOXIN_2"/>
    <property type="match status" value="1"/>
</dbReference>
<dbReference type="AlphaFoldDB" id="A0A4V3DCT4"/>
<dbReference type="Gene3D" id="3.40.30.10">
    <property type="entry name" value="Glutaredoxin"/>
    <property type="match status" value="1"/>
</dbReference>
<comment type="caution">
    <text evidence="4">The sequence shown here is derived from an EMBL/GenBank/DDBJ whole genome shotgun (WGS) entry which is preliminary data.</text>
</comment>
<dbReference type="Pfam" id="PF13098">
    <property type="entry name" value="Thioredoxin_2"/>
    <property type="match status" value="1"/>
</dbReference>
<dbReference type="Proteomes" id="UP000295292">
    <property type="component" value="Unassembled WGS sequence"/>
</dbReference>